<keyword evidence="4" id="KW-1185">Reference proteome</keyword>
<organism evidence="3 4">
    <name type="scientific">Trichogramma brassicae</name>
    <dbReference type="NCBI Taxonomy" id="86971"/>
    <lineage>
        <taxon>Eukaryota</taxon>
        <taxon>Metazoa</taxon>
        <taxon>Ecdysozoa</taxon>
        <taxon>Arthropoda</taxon>
        <taxon>Hexapoda</taxon>
        <taxon>Insecta</taxon>
        <taxon>Pterygota</taxon>
        <taxon>Neoptera</taxon>
        <taxon>Endopterygota</taxon>
        <taxon>Hymenoptera</taxon>
        <taxon>Apocrita</taxon>
        <taxon>Proctotrupomorpha</taxon>
        <taxon>Chalcidoidea</taxon>
        <taxon>Trichogrammatidae</taxon>
        <taxon>Trichogramma</taxon>
    </lineage>
</organism>
<keyword evidence="2" id="KW-1133">Transmembrane helix</keyword>
<reference evidence="3 4" key="1">
    <citation type="submission" date="2020-02" db="EMBL/GenBank/DDBJ databases">
        <authorList>
            <person name="Ferguson B K."/>
        </authorList>
    </citation>
    <scope>NUCLEOTIDE SEQUENCE [LARGE SCALE GENOMIC DNA]</scope>
</reference>
<accession>A0A6H5I2L8</accession>
<keyword evidence="2" id="KW-0472">Membrane</keyword>
<evidence type="ECO:0000313" key="4">
    <source>
        <dbReference type="Proteomes" id="UP000479190"/>
    </source>
</evidence>
<proteinExistence type="predicted"/>
<dbReference type="AlphaFoldDB" id="A0A6H5I2L8"/>
<gene>
    <name evidence="3" type="ORF">TBRA_LOCUS1379</name>
</gene>
<name>A0A6H5I2L8_9HYME</name>
<feature type="region of interest" description="Disordered" evidence="1">
    <location>
        <begin position="232"/>
        <end position="258"/>
    </location>
</feature>
<protein>
    <submittedName>
        <fullName evidence="3">Uncharacterized protein</fullName>
    </submittedName>
</protein>
<evidence type="ECO:0000256" key="1">
    <source>
        <dbReference type="SAM" id="MobiDB-lite"/>
    </source>
</evidence>
<feature type="transmembrane region" description="Helical" evidence="2">
    <location>
        <begin position="32"/>
        <end position="52"/>
    </location>
</feature>
<evidence type="ECO:0000256" key="2">
    <source>
        <dbReference type="SAM" id="Phobius"/>
    </source>
</evidence>
<dbReference type="Proteomes" id="UP000479190">
    <property type="component" value="Unassembled WGS sequence"/>
</dbReference>
<sequence>MTKTRTRNKIYRSEEDLHKTYKKMNKNEQKDFSIARSFALVWSSVTVCPFLVRMFEEITKNTRPLLLLVRGLEQSHPSVMMSTPFLTLVPPQCRVHFEERISPITRPRRSSANYLLNAEGRFEGLIQKVFEAIRIRATSQQQRPFIFLSFLSANKTFLKNHLCQAARNTPRRPLNGPKSISSATRRLGSWPALERKNVANKSFNPSGQATPWLGNASRGFFFSEISMMGSTGPYPLPSKRKRPPSRGSAVRIAPEPNF</sequence>
<evidence type="ECO:0000313" key="3">
    <source>
        <dbReference type="EMBL" id="CAB0029341.1"/>
    </source>
</evidence>
<keyword evidence="2" id="KW-0812">Transmembrane</keyword>
<dbReference type="EMBL" id="CADCXV010000309">
    <property type="protein sequence ID" value="CAB0029341.1"/>
    <property type="molecule type" value="Genomic_DNA"/>
</dbReference>